<accession>A0A448WU29</accession>
<dbReference type="AlphaFoldDB" id="A0A448WU29"/>
<comment type="caution">
    <text evidence="2">The sequence shown here is derived from an EMBL/GenBank/DDBJ whole genome shotgun (WGS) entry which is preliminary data.</text>
</comment>
<protein>
    <submittedName>
        <fullName evidence="2">Uncharacterized protein</fullName>
    </submittedName>
</protein>
<organism evidence="2 3">
    <name type="scientific">Protopolystoma xenopodis</name>
    <dbReference type="NCBI Taxonomy" id="117903"/>
    <lineage>
        <taxon>Eukaryota</taxon>
        <taxon>Metazoa</taxon>
        <taxon>Spiralia</taxon>
        <taxon>Lophotrochozoa</taxon>
        <taxon>Platyhelminthes</taxon>
        <taxon>Monogenea</taxon>
        <taxon>Polyopisthocotylea</taxon>
        <taxon>Polystomatidea</taxon>
        <taxon>Polystomatidae</taxon>
        <taxon>Protopolystoma</taxon>
    </lineage>
</organism>
<gene>
    <name evidence="2" type="ORF">PXEA_LOCUS13719</name>
</gene>
<evidence type="ECO:0000313" key="3">
    <source>
        <dbReference type="Proteomes" id="UP000784294"/>
    </source>
</evidence>
<proteinExistence type="predicted"/>
<keyword evidence="3" id="KW-1185">Reference proteome</keyword>
<sequence length="287" mass="30468">MAHILLPVVGPMLVTRLLNTPSTSLISETFPDLLEMTCAGEEDVRAAAAAALLPLTSLGRLHWQLLFSSANQASSIDTTSTADKSICSVIPKSCSSSIRHQTSNAATSSPSFSDSGSFSDGMVTQKVQSSEVSHLDSDHLKSVCSSPSQPHSKLDSCLRDIPVCLPTSFDSFIDNLWYLLETAAKDALVEREHFASHTLLQSKLTTKSALAPRDPSILNFANNSKDTFISPNVSTGYASEQVGVGDSTNVGLFVPGLSSIVEPILSLVTALMGHQISDAESELRDGS</sequence>
<reference evidence="2" key="1">
    <citation type="submission" date="2018-11" db="EMBL/GenBank/DDBJ databases">
        <authorList>
            <consortium name="Pathogen Informatics"/>
        </authorList>
    </citation>
    <scope>NUCLEOTIDE SEQUENCE</scope>
</reference>
<feature type="region of interest" description="Disordered" evidence="1">
    <location>
        <begin position="101"/>
        <end position="120"/>
    </location>
</feature>
<dbReference type="Proteomes" id="UP000784294">
    <property type="component" value="Unassembled WGS sequence"/>
</dbReference>
<evidence type="ECO:0000313" key="2">
    <source>
        <dbReference type="EMBL" id="VEL20279.1"/>
    </source>
</evidence>
<feature type="compositionally biased region" description="Low complexity" evidence="1">
    <location>
        <begin position="102"/>
        <end position="120"/>
    </location>
</feature>
<name>A0A448WU29_9PLAT</name>
<evidence type="ECO:0000256" key="1">
    <source>
        <dbReference type="SAM" id="MobiDB-lite"/>
    </source>
</evidence>
<dbReference type="EMBL" id="CAAALY010045679">
    <property type="protein sequence ID" value="VEL20279.1"/>
    <property type="molecule type" value="Genomic_DNA"/>
</dbReference>